<comment type="caution">
    <text evidence="2">The sequence shown here is derived from an EMBL/GenBank/DDBJ whole genome shotgun (WGS) entry which is preliminary data.</text>
</comment>
<dbReference type="Pfam" id="PF13181">
    <property type="entry name" value="TPR_8"/>
    <property type="match status" value="1"/>
</dbReference>
<organism evidence="2 3">
    <name type="scientific">Aquimarina litoralis</name>
    <dbReference type="NCBI Taxonomy" id="584605"/>
    <lineage>
        <taxon>Bacteria</taxon>
        <taxon>Pseudomonadati</taxon>
        <taxon>Bacteroidota</taxon>
        <taxon>Flavobacteriia</taxon>
        <taxon>Flavobacteriales</taxon>
        <taxon>Flavobacteriaceae</taxon>
        <taxon>Aquimarina</taxon>
    </lineage>
</organism>
<feature type="repeat" description="TPR" evidence="1">
    <location>
        <begin position="259"/>
        <end position="292"/>
    </location>
</feature>
<dbReference type="InterPro" id="IPR019734">
    <property type="entry name" value="TPR_rpt"/>
</dbReference>
<dbReference type="PANTHER" id="PTHR12558:SF13">
    <property type="entry name" value="CELL DIVISION CYCLE PROTEIN 27 HOMOLOG"/>
    <property type="match status" value="1"/>
</dbReference>
<dbReference type="RefSeq" id="WP_343909592.1">
    <property type="nucleotide sequence ID" value="NZ_BAAAGE010000001.1"/>
</dbReference>
<dbReference type="InterPro" id="IPR011990">
    <property type="entry name" value="TPR-like_helical_dom_sf"/>
</dbReference>
<sequence>MKLHKDAKHYIFIIALFAFTLIKAQKASLKAADSLYTIGNYTEAIKVYQNIDPKDDYILLKIAKAHKAKGTYADALVYYEKVLQLDTESLSVKLEYAKLLTTTRKYKKADSVYAGLVSQYPDNPNFYYQLGSVKKKQKDSTAIVYFKEAFKLDSTHQKSCFEVAKHFLKKRNYNKVEDIANKGLSSYSENPELINILGQNYLLRKYYYEAIPYFEKLVSLNHSNEYVHASLALCYHKNYDYKLAIAQYQEALKYNDQVPLRYTRLGDAYTSIKEYENALDSYRAALTLKDLPIEEDVMRIAMTYRHQEKWEDAIKHAKIALKENPEFIRAQYQLAVFADAYYKDPKVKLEYYNLFMKKFGKTKDAKNFYGFMVNKRITQLKKEIQASEKAVVEN</sequence>
<dbReference type="SMART" id="SM00028">
    <property type="entry name" value="TPR"/>
    <property type="match status" value="6"/>
</dbReference>
<dbReference type="Pfam" id="PF14559">
    <property type="entry name" value="TPR_19"/>
    <property type="match status" value="1"/>
</dbReference>
<accession>A0ABN1IFY3</accession>
<name>A0ABN1IFY3_9FLAO</name>
<evidence type="ECO:0000313" key="3">
    <source>
        <dbReference type="Proteomes" id="UP001501758"/>
    </source>
</evidence>
<dbReference type="Proteomes" id="UP001501758">
    <property type="component" value="Unassembled WGS sequence"/>
</dbReference>
<dbReference type="EMBL" id="BAAAGE010000001">
    <property type="protein sequence ID" value="GAA0711904.1"/>
    <property type="molecule type" value="Genomic_DNA"/>
</dbReference>
<keyword evidence="3" id="KW-1185">Reference proteome</keyword>
<evidence type="ECO:0008006" key="4">
    <source>
        <dbReference type="Google" id="ProtNLM"/>
    </source>
</evidence>
<evidence type="ECO:0000256" key="1">
    <source>
        <dbReference type="PROSITE-ProRule" id="PRU00339"/>
    </source>
</evidence>
<feature type="repeat" description="TPR" evidence="1">
    <location>
        <begin position="56"/>
        <end position="89"/>
    </location>
</feature>
<protein>
    <recommendedName>
        <fullName evidence="4">Tetratricopeptide repeat-containing protein</fullName>
    </recommendedName>
</protein>
<dbReference type="PROSITE" id="PS50005">
    <property type="entry name" value="TPR"/>
    <property type="match status" value="3"/>
</dbReference>
<dbReference type="SUPFAM" id="SSF48452">
    <property type="entry name" value="TPR-like"/>
    <property type="match status" value="2"/>
</dbReference>
<keyword evidence="1" id="KW-0802">TPR repeat</keyword>
<dbReference type="PANTHER" id="PTHR12558">
    <property type="entry name" value="CELL DIVISION CYCLE 16,23,27"/>
    <property type="match status" value="1"/>
</dbReference>
<proteinExistence type="predicted"/>
<gene>
    <name evidence="2" type="ORF">GCM10009430_01820</name>
</gene>
<reference evidence="2 3" key="1">
    <citation type="journal article" date="2019" name="Int. J. Syst. Evol. Microbiol.">
        <title>The Global Catalogue of Microorganisms (GCM) 10K type strain sequencing project: providing services to taxonomists for standard genome sequencing and annotation.</title>
        <authorList>
            <consortium name="The Broad Institute Genomics Platform"/>
            <consortium name="The Broad Institute Genome Sequencing Center for Infectious Disease"/>
            <person name="Wu L."/>
            <person name="Ma J."/>
        </authorList>
    </citation>
    <scope>NUCLEOTIDE SEQUENCE [LARGE SCALE GENOMIC DNA]</scope>
    <source>
        <strain evidence="2 3">JCM 15974</strain>
    </source>
</reference>
<dbReference type="Pfam" id="PF13432">
    <property type="entry name" value="TPR_16"/>
    <property type="match status" value="1"/>
</dbReference>
<dbReference type="Gene3D" id="1.25.40.10">
    <property type="entry name" value="Tetratricopeptide repeat domain"/>
    <property type="match status" value="3"/>
</dbReference>
<evidence type="ECO:0000313" key="2">
    <source>
        <dbReference type="EMBL" id="GAA0711904.1"/>
    </source>
</evidence>
<feature type="repeat" description="TPR" evidence="1">
    <location>
        <begin position="191"/>
        <end position="224"/>
    </location>
</feature>